<evidence type="ECO:0000313" key="2">
    <source>
        <dbReference type="EMBL" id="MBB4923995.1"/>
    </source>
</evidence>
<organism evidence="2 3">
    <name type="scientific">Kitasatospora kifunensis</name>
    <name type="common">Streptomyces kifunensis</name>
    <dbReference type="NCBI Taxonomy" id="58351"/>
    <lineage>
        <taxon>Bacteria</taxon>
        <taxon>Bacillati</taxon>
        <taxon>Actinomycetota</taxon>
        <taxon>Actinomycetes</taxon>
        <taxon>Kitasatosporales</taxon>
        <taxon>Streptomycetaceae</taxon>
        <taxon>Kitasatospora</taxon>
    </lineage>
</organism>
<sequence>MSSKILTVDPAWRKSSHSGGNGACVEIAVPAPVAVAVRDSKDPVGPWLHFSPAAWHAFATAAGHGEFGTV</sequence>
<name>A0A7W7R229_KITKI</name>
<evidence type="ECO:0000259" key="1">
    <source>
        <dbReference type="Pfam" id="PF04149"/>
    </source>
</evidence>
<proteinExistence type="predicted"/>
<dbReference type="Proteomes" id="UP000540506">
    <property type="component" value="Unassembled WGS sequence"/>
</dbReference>
<protein>
    <recommendedName>
        <fullName evidence="1">DUF397 domain-containing protein</fullName>
    </recommendedName>
</protein>
<feature type="domain" description="DUF397" evidence="1">
    <location>
        <begin position="11"/>
        <end position="62"/>
    </location>
</feature>
<evidence type="ECO:0000313" key="3">
    <source>
        <dbReference type="Proteomes" id="UP000540506"/>
    </source>
</evidence>
<keyword evidence="3" id="KW-1185">Reference proteome</keyword>
<dbReference type="EMBL" id="JACHJV010000001">
    <property type="protein sequence ID" value="MBB4923995.1"/>
    <property type="molecule type" value="Genomic_DNA"/>
</dbReference>
<dbReference type="RefSeq" id="WP_184936014.1">
    <property type="nucleotide sequence ID" value="NZ_JACHJV010000001.1"/>
</dbReference>
<dbReference type="InterPro" id="IPR007278">
    <property type="entry name" value="DUF397"/>
</dbReference>
<accession>A0A7W7R229</accession>
<reference evidence="2 3" key="1">
    <citation type="submission" date="2020-08" db="EMBL/GenBank/DDBJ databases">
        <title>Sequencing the genomes of 1000 actinobacteria strains.</title>
        <authorList>
            <person name="Klenk H.-P."/>
        </authorList>
    </citation>
    <scope>NUCLEOTIDE SEQUENCE [LARGE SCALE GENOMIC DNA]</scope>
    <source>
        <strain evidence="2 3">DSM 41654</strain>
    </source>
</reference>
<comment type="caution">
    <text evidence="2">The sequence shown here is derived from an EMBL/GenBank/DDBJ whole genome shotgun (WGS) entry which is preliminary data.</text>
</comment>
<gene>
    <name evidence="2" type="ORF">FHR34_002988</name>
</gene>
<dbReference type="AlphaFoldDB" id="A0A7W7R229"/>
<dbReference type="Pfam" id="PF04149">
    <property type="entry name" value="DUF397"/>
    <property type="match status" value="1"/>
</dbReference>